<dbReference type="Gene3D" id="3.40.30.10">
    <property type="entry name" value="Glutaredoxin"/>
    <property type="match status" value="2"/>
</dbReference>
<dbReference type="GO" id="GO:0006457">
    <property type="term" value="P:protein folding"/>
    <property type="evidence" value="ECO:0007669"/>
    <property type="project" value="TreeGrafter"/>
</dbReference>
<feature type="compositionally biased region" description="Acidic residues" evidence="8">
    <location>
        <begin position="334"/>
        <end position="360"/>
    </location>
</feature>
<feature type="signal peptide" evidence="9">
    <location>
        <begin position="1"/>
        <end position="23"/>
    </location>
</feature>
<evidence type="ECO:0000256" key="3">
    <source>
        <dbReference type="ARBA" id="ARBA00006347"/>
    </source>
</evidence>
<evidence type="ECO:0000256" key="4">
    <source>
        <dbReference type="ARBA" id="ARBA00012723"/>
    </source>
</evidence>
<accession>A0A0M0JLB5</accession>
<evidence type="ECO:0000256" key="2">
    <source>
        <dbReference type="ARBA" id="ARBA00004319"/>
    </source>
</evidence>
<dbReference type="PANTHER" id="PTHR18929">
    <property type="entry name" value="PROTEIN DISULFIDE ISOMERASE"/>
    <property type="match status" value="1"/>
</dbReference>
<dbReference type="EC" id="5.3.4.1" evidence="4"/>
<keyword evidence="5" id="KW-0256">Endoplasmic reticulum</keyword>
<evidence type="ECO:0000256" key="5">
    <source>
        <dbReference type="ARBA" id="ARBA00022824"/>
    </source>
</evidence>
<evidence type="ECO:0000256" key="6">
    <source>
        <dbReference type="ARBA" id="ARBA00023235"/>
    </source>
</evidence>
<feature type="region of interest" description="Disordered" evidence="8">
    <location>
        <begin position="28"/>
        <end position="67"/>
    </location>
</feature>
<evidence type="ECO:0000313" key="11">
    <source>
        <dbReference type="Proteomes" id="UP000037460"/>
    </source>
</evidence>
<dbReference type="Proteomes" id="UP000037460">
    <property type="component" value="Unassembled WGS sequence"/>
</dbReference>
<dbReference type="PANTHER" id="PTHR18929:SF132">
    <property type="entry name" value="PROTEIN DISULFIDE-ISOMERASE A3"/>
    <property type="match status" value="1"/>
</dbReference>
<evidence type="ECO:0000256" key="1">
    <source>
        <dbReference type="ARBA" id="ARBA00001182"/>
    </source>
</evidence>
<comment type="similarity">
    <text evidence="3">Belongs to the protein disulfide isomerase family.</text>
</comment>
<evidence type="ECO:0000256" key="7">
    <source>
        <dbReference type="ARBA" id="ARBA00023284"/>
    </source>
</evidence>
<dbReference type="GO" id="GO:0003756">
    <property type="term" value="F:protein disulfide isomerase activity"/>
    <property type="evidence" value="ECO:0007669"/>
    <property type="project" value="UniProtKB-EC"/>
</dbReference>
<keyword evidence="9" id="KW-0732">Signal</keyword>
<dbReference type="InterPro" id="IPR009033">
    <property type="entry name" value="Calreticulin/calnexin_P_dom_sf"/>
</dbReference>
<comment type="catalytic activity">
    <reaction evidence="1">
        <text>Catalyzes the rearrangement of -S-S- bonds in proteins.</text>
        <dbReference type="EC" id="5.3.4.1"/>
    </reaction>
</comment>
<evidence type="ECO:0000256" key="9">
    <source>
        <dbReference type="SAM" id="SignalP"/>
    </source>
</evidence>
<feature type="compositionally biased region" description="Acidic residues" evidence="8">
    <location>
        <begin position="28"/>
        <end position="40"/>
    </location>
</feature>
<comment type="subcellular location">
    <subcellularLocation>
        <location evidence="2">Endoplasmic reticulum lumen</location>
    </subcellularLocation>
</comment>
<dbReference type="OrthoDB" id="427280at2759"/>
<dbReference type="EMBL" id="JWZX01002723">
    <property type="protein sequence ID" value="KOO27381.1"/>
    <property type="molecule type" value="Genomic_DNA"/>
</dbReference>
<sequence>MHGRSIQFVLLIALALFGRTVVCQDDDEPAGYDGDGDGDEGYGGGGEEGYGGGGEEGEEAPPPSGDVTELTSVAELDAFIDNEDASVVLALTVKEMADPGATLPEGWDAEEDGEWSAPKIENPMLTTYKALTSSVYGYRYAQTSEPEVLAKLKAKASGLYLFRSPKFLSAEDGDRPRERFPSDKMSESAVSNWLKSKSQPLVGLYSSSTSSRYTDAVLVIFMNLDWETNAKSVTYVLKRARKVAASLKGKKLSVAVAKLADMTYELGDYGLESTKPKSDILFGIKANKPGGEVKYYGGSEAFSANALTSFAQKFVDGQLTAHVRPPPPPYEPPADGDDGPGEDDADYSEGEEEAEPKEEM</sequence>
<dbReference type="GO" id="GO:0034976">
    <property type="term" value="P:response to endoplasmic reticulum stress"/>
    <property type="evidence" value="ECO:0007669"/>
    <property type="project" value="TreeGrafter"/>
</dbReference>
<dbReference type="GO" id="GO:0005509">
    <property type="term" value="F:calcium ion binding"/>
    <property type="evidence" value="ECO:0007669"/>
    <property type="project" value="InterPro"/>
</dbReference>
<organism evidence="10 11">
    <name type="scientific">Chrysochromulina tobinii</name>
    <dbReference type="NCBI Taxonomy" id="1460289"/>
    <lineage>
        <taxon>Eukaryota</taxon>
        <taxon>Haptista</taxon>
        <taxon>Haptophyta</taxon>
        <taxon>Prymnesiophyceae</taxon>
        <taxon>Prymnesiales</taxon>
        <taxon>Chrysochromulinaceae</taxon>
        <taxon>Chrysochromulina</taxon>
    </lineage>
</organism>
<comment type="caution">
    <text evidence="10">The sequence shown here is derived from an EMBL/GenBank/DDBJ whole genome shotgun (WGS) entry which is preliminary data.</text>
</comment>
<feature type="chain" id="PRO_5016855595" description="protein disulfide-isomerase" evidence="9">
    <location>
        <begin position="24"/>
        <end position="360"/>
    </location>
</feature>
<dbReference type="SUPFAM" id="SSF63887">
    <property type="entry name" value="P-domain of calnexin/calreticulin"/>
    <property type="match status" value="1"/>
</dbReference>
<name>A0A0M0JLB5_9EUKA</name>
<dbReference type="Pfam" id="PF13848">
    <property type="entry name" value="Thioredoxin_6"/>
    <property type="match status" value="1"/>
</dbReference>
<feature type="region of interest" description="Disordered" evidence="8">
    <location>
        <begin position="318"/>
        <end position="360"/>
    </location>
</feature>
<evidence type="ECO:0000256" key="8">
    <source>
        <dbReference type="SAM" id="MobiDB-lite"/>
    </source>
</evidence>
<dbReference type="GO" id="GO:0005788">
    <property type="term" value="C:endoplasmic reticulum lumen"/>
    <property type="evidence" value="ECO:0007669"/>
    <property type="project" value="UniProtKB-SubCell"/>
</dbReference>
<protein>
    <recommendedName>
        <fullName evidence="4">protein disulfide-isomerase</fullName>
        <ecNumber evidence="4">5.3.4.1</ecNumber>
    </recommendedName>
</protein>
<keyword evidence="11" id="KW-1185">Reference proteome</keyword>
<dbReference type="AlphaFoldDB" id="A0A0M0JLB5"/>
<keyword evidence="6 10" id="KW-0413">Isomerase</keyword>
<evidence type="ECO:0000313" key="10">
    <source>
        <dbReference type="EMBL" id="KOO27381.1"/>
    </source>
</evidence>
<gene>
    <name evidence="10" type="ORF">Ctob_002110</name>
</gene>
<keyword evidence="7" id="KW-0676">Redox-active center</keyword>
<proteinExistence type="inferred from homology"/>
<feature type="compositionally biased region" description="Gly residues" evidence="8">
    <location>
        <begin position="41"/>
        <end position="54"/>
    </location>
</feature>
<reference evidence="11" key="1">
    <citation type="journal article" date="2015" name="PLoS Genet.">
        <title>Genome Sequence and Transcriptome Analyses of Chrysochromulina tobin: Metabolic Tools for Enhanced Algal Fitness in the Prominent Order Prymnesiales (Haptophyceae).</title>
        <authorList>
            <person name="Hovde B.T."/>
            <person name="Deodato C.R."/>
            <person name="Hunsperger H.M."/>
            <person name="Ryken S.A."/>
            <person name="Yost W."/>
            <person name="Jha R.K."/>
            <person name="Patterson J."/>
            <person name="Monnat R.J. Jr."/>
            <person name="Barlow S.B."/>
            <person name="Starkenburg S.R."/>
            <person name="Cattolico R.A."/>
        </authorList>
    </citation>
    <scope>NUCLEOTIDE SEQUENCE</scope>
    <source>
        <strain evidence="11">CCMP291</strain>
    </source>
</reference>